<keyword evidence="3" id="KW-1185">Reference proteome</keyword>
<organism evidence="2 3">
    <name type="scientific">Thermoflexibacter ruber</name>
    <dbReference type="NCBI Taxonomy" id="1003"/>
    <lineage>
        <taxon>Bacteria</taxon>
        <taxon>Pseudomonadati</taxon>
        <taxon>Bacteroidota</taxon>
        <taxon>Cytophagia</taxon>
        <taxon>Cytophagales</taxon>
        <taxon>Thermoflexibacteraceae</taxon>
        <taxon>Thermoflexibacter</taxon>
    </lineage>
</organism>
<evidence type="ECO:0000256" key="1">
    <source>
        <dbReference type="SAM" id="SignalP"/>
    </source>
</evidence>
<dbReference type="PROSITE" id="PS51257">
    <property type="entry name" value="PROKAR_LIPOPROTEIN"/>
    <property type="match status" value="1"/>
</dbReference>
<sequence length="154" mass="17828">MKKVFIYLLLLLLVACQSPPFQDKENKLKKMLANYQKPSILDKQVYLITITGGCGGCMQVVADYIKENIADEKHYFIVSCPSQKEVSFTFNYQIRHHANFLIDNQMIAVRDELVGDIHPKVYYCKNGNIINEEEITFTNAKQVFANIKIFLDRQ</sequence>
<dbReference type="OrthoDB" id="989289at2"/>
<dbReference type="Proteomes" id="UP000199513">
    <property type="component" value="Unassembled WGS sequence"/>
</dbReference>
<name>A0A1I2FWW2_9BACT</name>
<dbReference type="AlphaFoldDB" id="A0A1I2FWW2"/>
<reference evidence="3" key="1">
    <citation type="submission" date="2016-10" db="EMBL/GenBank/DDBJ databases">
        <authorList>
            <person name="Varghese N."/>
            <person name="Submissions S."/>
        </authorList>
    </citation>
    <scope>NUCLEOTIDE SEQUENCE [LARGE SCALE GENOMIC DNA]</scope>
    <source>
        <strain>GEY</strain>
        <strain evidence="3">DSM 9560</strain>
    </source>
</reference>
<keyword evidence="1" id="KW-0732">Signal</keyword>
<proteinExistence type="predicted"/>
<dbReference type="STRING" id="1003.SAMN04488541_101577"/>
<evidence type="ECO:0008006" key="4">
    <source>
        <dbReference type="Google" id="ProtNLM"/>
    </source>
</evidence>
<protein>
    <recommendedName>
        <fullName evidence="4">Lipoprotein</fullName>
    </recommendedName>
</protein>
<evidence type="ECO:0000313" key="2">
    <source>
        <dbReference type="EMBL" id="SFF09006.1"/>
    </source>
</evidence>
<feature type="chain" id="PRO_5011778715" description="Lipoprotein" evidence="1">
    <location>
        <begin position="24"/>
        <end position="154"/>
    </location>
</feature>
<dbReference type="RefSeq" id="WP_091544657.1">
    <property type="nucleotide sequence ID" value="NZ_FONY01000015.1"/>
</dbReference>
<feature type="signal peptide" evidence="1">
    <location>
        <begin position="1"/>
        <end position="23"/>
    </location>
</feature>
<evidence type="ECO:0000313" key="3">
    <source>
        <dbReference type="Proteomes" id="UP000199513"/>
    </source>
</evidence>
<accession>A0A1I2FWW2</accession>
<dbReference type="EMBL" id="FONY01000015">
    <property type="protein sequence ID" value="SFF09006.1"/>
    <property type="molecule type" value="Genomic_DNA"/>
</dbReference>
<gene>
    <name evidence="2" type="ORF">SAMN04488541_101577</name>
</gene>